<dbReference type="RefSeq" id="WP_267152521.1">
    <property type="nucleotide sequence ID" value="NZ_JAPMLT010000009.1"/>
</dbReference>
<reference evidence="2 3" key="1">
    <citation type="submission" date="2022-11" db="EMBL/GenBank/DDBJ databases">
        <title>Study of microbial diversity in lake waters.</title>
        <authorList>
            <person name="Zhang J."/>
        </authorList>
    </citation>
    <scope>NUCLEOTIDE SEQUENCE [LARGE SCALE GENOMIC DNA]</scope>
    <source>
        <strain evidence="2 3">DT12</strain>
    </source>
</reference>
<evidence type="ECO:0000313" key="3">
    <source>
        <dbReference type="Proteomes" id="UP001208017"/>
    </source>
</evidence>
<proteinExistence type="predicted"/>
<evidence type="ECO:0000256" key="1">
    <source>
        <dbReference type="PROSITE-ProRule" id="PRU00339"/>
    </source>
</evidence>
<dbReference type="Proteomes" id="UP001208017">
    <property type="component" value="Unassembled WGS sequence"/>
</dbReference>
<evidence type="ECO:0008006" key="4">
    <source>
        <dbReference type="Google" id="ProtNLM"/>
    </source>
</evidence>
<dbReference type="InterPro" id="IPR019734">
    <property type="entry name" value="TPR_rpt"/>
</dbReference>
<organism evidence="2 3">
    <name type="scientific">Tumebacillus lacus</name>
    <dbReference type="NCBI Taxonomy" id="2995335"/>
    <lineage>
        <taxon>Bacteria</taxon>
        <taxon>Bacillati</taxon>
        <taxon>Bacillota</taxon>
        <taxon>Bacilli</taxon>
        <taxon>Bacillales</taxon>
        <taxon>Alicyclobacillaceae</taxon>
        <taxon>Tumebacillus</taxon>
    </lineage>
</organism>
<feature type="repeat" description="TPR" evidence="1">
    <location>
        <begin position="297"/>
        <end position="330"/>
    </location>
</feature>
<protein>
    <recommendedName>
        <fullName evidence="4">Tetratricopeptide repeat protein</fullName>
    </recommendedName>
</protein>
<evidence type="ECO:0000313" key="2">
    <source>
        <dbReference type="EMBL" id="MCX7571279.1"/>
    </source>
</evidence>
<dbReference type="InterPro" id="IPR011990">
    <property type="entry name" value="TPR-like_helical_dom_sf"/>
</dbReference>
<comment type="caution">
    <text evidence="2">The sequence shown here is derived from an EMBL/GenBank/DDBJ whole genome shotgun (WGS) entry which is preliminary data.</text>
</comment>
<dbReference type="PROSITE" id="PS50005">
    <property type="entry name" value="TPR"/>
    <property type="match status" value="1"/>
</dbReference>
<keyword evidence="3" id="KW-1185">Reference proteome</keyword>
<dbReference type="Gene3D" id="1.25.40.10">
    <property type="entry name" value="Tetratricopeptide repeat domain"/>
    <property type="match status" value="1"/>
</dbReference>
<dbReference type="EMBL" id="JAPMLT010000009">
    <property type="protein sequence ID" value="MCX7571279.1"/>
    <property type="molecule type" value="Genomic_DNA"/>
</dbReference>
<dbReference type="SUPFAM" id="SSF48452">
    <property type="entry name" value="TPR-like"/>
    <property type="match status" value="1"/>
</dbReference>
<keyword evidence="1" id="KW-0802">TPR repeat</keyword>
<gene>
    <name evidence="2" type="ORF">OS242_15105</name>
</gene>
<sequence>MRADYVRLETDEEKAYYQPPARVTDEVNPEVGRFLALLRERSAPFRPLTGWKVGREDLRAAADVFAATAREVFRVRLSVEDEDPTHVDAFVNTYLLADELRPLFDGARVKEKLADREYERFAKVLREAAMPAEESLYYFLGAYWGEWLVQHRGAVWMMHPPLQPLQAFPDMITANGTVGLLPFSQAARKLADPVGDTLAYKAETFEKEYLPPFPLIATLADRQEATLSLMPQKVRQALAQAKRGEAQQAMIGLAEAHEEQPDNLLVLGLLQQVAWESEQWEVAHQSLTSMLRQHPHARTFYNLGVFYAQFELLEEAVEAMRQAVLLHPHYGRAKLTMSALLAEKGDTGLAKAILQELLTEAYDSAIQEEAQTLLLQVEDIERSGR</sequence>
<accession>A0ABT3X939</accession>
<name>A0ABT3X939_9BACL</name>